<gene>
    <name evidence="3" type="ORF">DGAL_LOCUS5937</name>
</gene>
<organism evidence="3 4">
    <name type="scientific">Daphnia galeata</name>
    <dbReference type="NCBI Taxonomy" id="27404"/>
    <lineage>
        <taxon>Eukaryota</taxon>
        <taxon>Metazoa</taxon>
        <taxon>Ecdysozoa</taxon>
        <taxon>Arthropoda</taxon>
        <taxon>Crustacea</taxon>
        <taxon>Branchiopoda</taxon>
        <taxon>Diplostraca</taxon>
        <taxon>Cladocera</taxon>
        <taxon>Anomopoda</taxon>
        <taxon>Daphniidae</taxon>
        <taxon>Daphnia</taxon>
    </lineage>
</organism>
<dbReference type="OrthoDB" id="408631at2759"/>
<reference evidence="3" key="1">
    <citation type="submission" date="2021-11" db="EMBL/GenBank/DDBJ databases">
        <authorList>
            <person name="Schell T."/>
        </authorList>
    </citation>
    <scope>NUCLEOTIDE SEQUENCE</scope>
    <source>
        <strain evidence="3">M5</strain>
    </source>
</reference>
<keyword evidence="1" id="KW-0325">Glycoprotein</keyword>
<accession>A0A8J2WIT1</accession>
<evidence type="ECO:0000313" key="4">
    <source>
        <dbReference type="Proteomes" id="UP000789390"/>
    </source>
</evidence>
<evidence type="ECO:0000313" key="3">
    <source>
        <dbReference type="EMBL" id="CAH0103364.1"/>
    </source>
</evidence>
<proteinExistence type="predicted"/>
<sequence>MMSQECIRPFVYRTNGTRFDPGHTMAVKRSGRNSLLAITKCPELCLEWGSHPGWQGVHGDELMMMFTNKDSPIIKHPNDIKVSNTLIDLWTSFATNGVPKSNLILGDWLPVTEGQTRYLRINFDKSQLINDSMPFESNLAFWNQLLDSSPKRIEL</sequence>
<dbReference type="Pfam" id="PF00135">
    <property type="entry name" value="COesterase"/>
    <property type="match status" value="1"/>
</dbReference>
<dbReference type="InterPro" id="IPR029058">
    <property type="entry name" value="AB_hydrolase_fold"/>
</dbReference>
<dbReference type="Proteomes" id="UP000789390">
    <property type="component" value="Unassembled WGS sequence"/>
</dbReference>
<dbReference type="SUPFAM" id="SSF53474">
    <property type="entry name" value="alpha/beta-Hydrolases"/>
    <property type="match status" value="1"/>
</dbReference>
<feature type="domain" description="Carboxylesterase type B" evidence="2">
    <location>
        <begin position="55"/>
        <end position="128"/>
    </location>
</feature>
<dbReference type="AlphaFoldDB" id="A0A8J2WIT1"/>
<dbReference type="Gene3D" id="3.40.50.1820">
    <property type="entry name" value="alpha/beta hydrolase"/>
    <property type="match status" value="1"/>
</dbReference>
<dbReference type="InterPro" id="IPR002018">
    <property type="entry name" value="CarbesteraseB"/>
</dbReference>
<evidence type="ECO:0000259" key="2">
    <source>
        <dbReference type="Pfam" id="PF00135"/>
    </source>
</evidence>
<keyword evidence="4" id="KW-1185">Reference proteome</keyword>
<evidence type="ECO:0000256" key="1">
    <source>
        <dbReference type="ARBA" id="ARBA00023180"/>
    </source>
</evidence>
<dbReference type="EMBL" id="CAKKLH010000110">
    <property type="protein sequence ID" value="CAH0103364.1"/>
    <property type="molecule type" value="Genomic_DNA"/>
</dbReference>
<comment type="caution">
    <text evidence="3">The sequence shown here is derived from an EMBL/GenBank/DDBJ whole genome shotgun (WGS) entry which is preliminary data.</text>
</comment>
<name>A0A8J2WIT1_9CRUS</name>
<protein>
    <recommendedName>
        <fullName evidence="2">Carboxylesterase type B domain-containing protein</fullName>
    </recommendedName>
</protein>